<reference evidence="5" key="1">
    <citation type="submission" date="2022-01" db="EMBL/GenBank/DDBJ databases">
        <authorList>
            <person name="Abdelkhalek K.N."/>
            <person name="Salama F.M."/>
            <person name="El-Adl A.M."/>
        </authorList>
    </citation>
    <scope>NUCLEOTIDE SEQUENCE</scope>
</reference>
<organism evidence="5">
    <name type="scientific">Caligus curtus</name>
    <dbReference type="NCBI Taxonomy" id="311540"/>
    <lineage>
        <taxon>Eukaryota</taxon>
        <taxon>Metazoa</taxon>
        <taxon>Ecdysozoa</taxon>
        <taxon>Arthropoda</taxon>
        <taxon>Crustacea</taxon>
        <taxon>Multicrustacea</taxon>
        <taxon>Hexanauplia</taxon>
        <taxon>Copepoda</taxon>
        <taxon>Siphonostomatoida</taxon>
        <taxon>Caligidae</taxon>
        <taxon>Caligus</taxon>
    </lineage>
</organism>
<feature type="compositionally biased region" description="Polar residues" evidence="4">
    <location>
        <begin position="36"/>
        <end position="49"/>
    </location>
</feature>
<accession>A0A9E8GCZ4</accession>
<evidence type="ECO:0000256" key="2">
    <source>
        <dbReference type="ARBA" id="ARBA00005625"/>
    </source>
</evidence>
<feature type="region of interest" description="Disordered" evidence="4">
    <location>
        <begin position="1"/>
        <end position="57"/>
    </location>
</feature>
<dbReference type="AlphaFoldDB" id="A0A9E8GCZ4"/>
<dbReference type="InterPro" id="IPR024132">
    <property type="entry name" value="Akirin"/>
</dbReference>
<dbReference type="GO" id="GO:0005634">
    <property type="term" value="C:nucleus"/>
    <property type="evidence" value="ECO:0007669"/>
    <property type="project" value="UniProtKB-SubCell"/>
</dbReference>
<dbReference type="GO" id="GO:0000785">
    <property type="term" value="C:chromatin"/>
    <property type="evidence" value="ECO:0007669"/>
    <property type="project" value="TreeGrafter"/>
</dbReference>
<evidence type="ECO:0000256" key="4">
    <source>
        <dbReference type="SAM" id="MobiDB-lite"/>
    </source>
</evidence>
<protein>
    <submittedName>
        <fullName evidence="5">Akirin 2</fullName>
    </submittedName>
</protein>
<dbReference type="GO" id="GO:0045944">
    <property type="term" value="P:positive regulation of transcription by RNA polymerase II"/>
    <property type="evidence" value="ECO:0007669"/>
    <property type="project" value="TreeGrafter"/>
</dbReference>
<evidence type="ECO:0000256" key="3">
    <source>
        <dbReference type="ARBA" id="ARBA00023242"/>
    </source>
</evidence>
<dbReference type="PANTHER" id="PTHR13293:SF6">
    <property type="entry name" value="AKIRIN-RELATED"/>
    <property type="match status" value="1"/>
</dbReference>
<feature type="compositionally biased region" description="Polar residues" evidence="4">
    <location>
        <begin position="92"/>
        <end position="108"/>
    </location>
</feature>
<dbReference type="PANTHER" id="PTHR13293">
    <property type="entry name" value="AKIRIN-RELATED"/>
    <property type="match status" value="1"/>
</dbReference>
<name>A0A9E8GCZ4_9MAXI</name>
<sequence length="214" mass="23566">MACVTLKRPLDFDPLHSPNRPPNKRQRRCLPLARQSLETSSSLMASPTHSQRDSVFRESPLSAGEIAVNLRDELKRLKRRRALAGQPESPPLCSQSSMGDSLGSPQGNSGSSGTLAAATAACRSPSHASSSSPAGTTGSSSSSSANNREKPIFTLKQMTLICERMCKERTDQVREEYDKILHQKLTEQYDAFVKFVDHQIQQRFNDSQTPSYLS</sequence>
<proteinExistence type="evidence at transcript level"/>
<evidence type="ECO:0000313" key="5">
    <source>
        <dbReference type="EMBL" id="UZT55219.1"/>
    </source>
</evidence>
<feature type="compositionally biased region" description="Low complexity" evidence="4">
    <location>
        <begin position="109"/>
        <end position="144"/>
    </location>
</feature>
<dbReference type="GO" id="GO:0045089">
    <property type="term" value="P:positive regulation of innate immune response"/>
    <property type="evidence" value="ECO:0007669"/>
    <property type="project" value="TreeGrafter"/>
</dbReference>
<dbReference type="GO" id="GO:0003712">
    <property type="term" value="F:transcription coregulator activity"/>
    <property type="evidence" value="ECO:0007669"/>
    <property type="project" value="TreeGrafter"/>
</dbReference>
<evidence type="ECO:0000256" key="1">
    <source>
        <dbReference type="ARBA" id="ARBA00004123"/>
    </source>
</evidence>
<dbReference type="CDD" id="cd22240">
    <property type="entry name" value="akirin"/>
    <property type="match status" value="1"/>
</dbReference>
<keyword evidence="3" id="KW-0539">Nucleus</keyword>
<dbReference type="EMBL" id="OM212433">
    <property type="protein sequence ID" value="UZT55219.1"/>
    <property type="molecule type" value="mRNA"/>
</dbReference>
<feature type="region of interest" description="Disordered" evidence="4">
    <location>
        <begin position="81"/>
        <end position="150"/>
    </location>
</feature>
<comment type="subcellular location">
    <subcellularLocation>
        <location evidence="1">Nucleus</location>
    </subcellularLocation>
</comment>
<comment type="similarity">
    <text evidence="2">Belongs to the akirin family.</text>
</comment>